<dbReference type="AlphaFoldDB" id="A0A517XWR1"/>
<evidence type="ECO:0000256" key="6">
    <source>
        <dbReference type="ARBA" id="ARBA00022840"/>
    </source>
</evidence>
<keyword evidence="6 7" id="KW-0067">ATP-binding</keyword>
<evidence type="ECO:0000313" key="11">
    <source>
        <dbReference type="EMBL" id="QDU21949.1"/>
    </source>
</evidence>
<dbReference type="EC" id="2.7.11.1" evidence="1"/>
<dbReference type="InterPro" id="IPR005532">
    <property type="entry name" value="SUMF_dom"/>
</dbReference>
<dbReference type="PANTHER" id="PTHR43289:SF6">
    <property type="entry name" value="SERINE_THREONINE-PROTEIN KINASE NEKL-3"/>
    <property type="match status" value="1"/>
</dbReference>
<evidence type="ECO:0000256" key="8">
    <source>
        <dbReference type="SAM" id="MobiDB-lite"/>
    </source>
</evidence>
<keyword evidence="9" id="KW-0472">Membrane</keyword>
<evidence type="ECO:0000256" key="7">
    <source>
        <dbReference type="PROSITE-ProRule" id="PRU10141"/>
    </source>
</evidence>
<keyword evidence="9" id="KW-0812">Transmembrane</keyword>
<dbReference type="PANTHER" id="PTHR43289">
    <property type="entry name" value="MITOGEN-ACTIVATED PROTEIN KINASE KINASE KINASE 20-RELATED"/>
    <property type="match status" value="1"/>
</dbReference>
<dbReference type="SUPFAM" id="SSF56112">
    <property type="entry name" value="Protein kinase-like (PK-like)"/>
    <property type="match status" value="1"/>
</dbReference>
<dbReference type="PROSITE" id="PS00107">
    <property type="entry name" value="PROTEIN_KINASE_ATP"/>
    <property type="match status" value="1"/>
</dbReference>
<evidence type="ECO:0000256" key="9">
    <source>
        <dbReference type="SAM" id="Phobius"/>
    </source>
</evidence>
<evidence type="ECO:0000256" key="2">
    <source>
        <dbReference type="ARBA" id="ARBA00022527"/>
    </source>
</evidence>
<keyword evidence="9" id="KW-1133">Transmembrane helix</keyword>
<dbReference type="PROSITE" id="PS50011">
    <property type="entry name" value="PROTEIN_KINASE_DOM"/>
    <property type="match status" value="1"/>
</dbReference>
<reference evidence="11 12" key="1">
    <citation type="submission" date="2019-02" db="EMBL/GenBank/DDBJ databases">
        <title>Deep-cultivation of Planctomycetes and their phenomic and genomic characterization uncovers novel biology.</title>
        <authorList>
            <person name="Wiegand S."/>
            <person name="Jogler M."/>
            <person name="Boedeker C."/>
            <person name="Pinto D."/>
            <person name="Vollmers J."/>
            <person name="Rivas-Marin E."/>
            <person name="Kohn T."/>
            <person name="Peeters S.H."/>
            <person name="Heuer A."/>
            <person name="Rast P."/>
            <person name="Oberbeckmann S."/>
            <person name="Bunk B."/>
            <person name="Jeske O."/>
            <person name="Meyerdierks A."/>
            <person name="Storesund J.E."/>
            <person name="Kallscheuer N."/>
            <person name="Luecker S."/>
            <person name="Lage O.M."/>
            <person name="Pohl T."/>
            <person name="Merkel B.J."/>
            <person name="Hornburger P."/>
            <person name="Mueller R.-W."/>
            <person name="Bruemmer F."/>
            <person name="Labrenz M."/>
            <person name="Spormann A.M."/>
            <person name="Op den Camp H."/>
            <person name="Overmann J."/>
            <person name="Amann R."/>
            <person name="Jetten M.S.M."/>
            <person name="Mascher T."/>
            <person name="Medema M.H."/>
            <person name="Devos D.P."/>
            <person name="Kaster A.-K."/>
            <person name="Ovreas L."/>
            <person name="Rohde M."/>
            <person name="Galperin M.Y."/>
            <person name="Jogler C."/>
        </authorList>
    </citation>
    <scope>NUCLEOTIDE SEQUENCE [LARGE SCALE GENOMIC DNA]</scope>
    <source>
        <strain evidence="11 12">ETA_A1</strain>
    </source>
</reference>
<dbReference type="RefSeq" id="WP_145241279.1">
    <property type="nucleotide sequence ID" value="NZ_CP036273.1"/>
</dbReference>
<keyword evidence="2" id="KW-0723">Serine/threonine-protein kinase</keyword>
<dbReference type="Proteomes" id="UP000319576">
    <property type="component" value="Chromosome"/>
</dbReference>
<dbReference type="InterPro" id="IPR011009">
    <property type="entry name" value="Kinase-like_dom_sf"/>
</dbReference>
<keyword evidence="4 7" id="KW-0547">Nucleotide-binding</keyword>
<proteinExistence type="predicted"/>
<sequence length="905" mass="98833">MPTDPKRVKEVFLAAAELPEGAARSAFLDRSCGGDADLRGRVEVLLRSHDPEGSFLGTPAAVVPDPDAAATRAFEPDPDHAATRTGGGGAADDDEVPLGFLAPATRPDSLGRIGHYEVLQVLGHGGFGIVFRAFDDVLHRVVAVKVLAPQMASTSPARKRFLREARSSAQVRHENVVQVYEVGETPLPYIAMEFIPGETLQDRLNRIGPVEPAEVVRIGRQIAEGLAAAHGQDLIHRDIKPGNVLLEGGAGRVKITDFGLARAADDASISQSGIIAGTPMYMAPEQAKGDKLDQRADLFSLGSVLYQMAAGRPPFRANSTVAVLKRVAEDTPRDIREIVPEVPQWLCDIIAKLHAKNPDDRYQSAREVADVLADCEAQLKANSKLKDFSRIPRSKQTKTAKTGNWKWVVAAAVLLLPVLAVAVTEFAGVTHLFRHQAMPNPNKGGHEPEVVTTTGWHGWPADAPQPAIAPFDATQARAHQDAWAKHLGVPVEYTNSLGMKFMLIPPGEFTMGSTAEEIAAALKDVSPDDKHWQECIQSEAPQHKVILTQPIYLGVNEVTQAEYEKVMGVNPSHFAPLGMGKEAVAGLETAEHSVETVSWNDAAEFCAKLSKQEKLKPFYFRAGETITPLDGTGYRLPSEAEWEFACRAGTATKYWIGDKDEDLVRAGWFGGNSGGRTHAAGELKANPFGLSDIHGNVWEWVQDGWDASYYGQFQDKPAINPNSPFSAGSLRVIRGGHWGYTASVCRSSHRHAIDPTDRGYLVGFRVSLPVDAVKAARQFKNTLGMEFVKVPKGKSWLGGGKDKLADKEVEIPADFYLGKYEVTQEEWEKVMGENPSHFSRAGYGKDAVKDIPDADLKRFPVENVSWDQCQIFVAKLNKLEKETGWVYRLPTEVEWEYACRGGPMA</sequence>
<keyword evidence="3 11" id="KW-0808">Transferase</keyword>
<dbReference type="Gene3D" id="3.90.1580.10">
    <property type="entry name" value="paralog of FGE (formylglycine-generating enzyme)"/>
    <property type="match status" value="2"/>
</dbReference>
<feature type="binding site" evidence="7">
    <location>
        <position position="145"/>
    </location>
    <ligand>
        <name>ATP</name>
        <dbReference type="ChEBI" id="CHEBI:30616"/>
    </ligand>
</feature>
<evidence type="ECO:0000256" key="4">
    <source>
        <dbReference type="ARBA" id="ARBA00022741"/>
    </source>
</evidence>
<dbReference type="FunFam" id="1.10.510.10:FF:000021">
    <property type="entry name" value="Serine/threonine protein kinase"/>
    <property type="match status" value="1"/>
</dbReference>
<feature type="region of interest" description="Disordered" evidence="8">
    <location>
        <begin position="70"/>
        <end position="96"/>
    </location>
</feature>
<dbReference type="Pfam" id="PF00069">
    <property type="entry name" value="Pkinase"/>
    <property type="match status" value="1"/>
</dbReference>
<dbReference type="GO" id="GO:0005524">
    <property type="term" value="F:ATP binding"/>
    <property type="evidence" value="ECO:0007669"/>
    <property type="project" value="UniProtKB-UniRule"/>
</dbReference>
<protein>
    <recommendedName>
        <fullName evidence="1">non-specific serine/threonine protein kinase</fullName>
        <ecNumber evidence="1">2.7.11.1</ecNumber>
    </recommendedName>
</protein>
<evidence type="ECO:0000259" key="10">
    <source>
        <dbReference type="PROSITE" id="PS50011"/>
    </source>
</evidence>
<dbReference type="Gene3D" id="1.10.510.10">
    <property type="entry name" value="Transferase(Phosphotransferase) domain 1"/>
    <property type="match status" value="1"/>
</dbReference>
<feature type="transmembrane region" description="Helical" evidence="9">
    <location>
        <begin position="407"/>
        <end position="433"/>
    </location>
</feature>
<gene>
    <name evidence="11" type="primary">prkC_19</name>
    <name evidence="11" type="ORF">ETAA1_39230</name>
</gene>
<dbReference type="InterPro" id="IPR000719">
    <property type="entry name" value="Prot_kinase_dom"/>
</dbReference>
<dbReference type="EMBL" id="CP036273">
    <property type="protein sequence ID" value="QDU21949.1"/>
    <property type="molecule type" value="Genomic_DNA"/>
</dbReference>
<dbReference type="Pfam" id="PF03781">
    <property type="entry name" value="FGE-sulfatase"/>
    <property type="match status" value="2"/>
</dbReference>
<feature type="domain" description="Protein kinase" evidence="10">
    <location>
        <begin position="116"/>
        <end position="373"/>
    </location>
</feature>
<dbReference type="InterPro" id="IPR042095">
    <property type="entry name" value="SUMF_sf"/>
</dbReference>
<keyword evidence="5 11" id="KW-0418">Kinase</keyword>
<dbReference type="SUPFAM" id="SSF56436">
    <property type="entry name" value="C-type lectin-like"/>
    <property type="match status" value="2"/>
</dbReference>
<dbReference type="InterPro" id="IPR017441">
    <property type="entry name" value="Protein_kinase_ATP_BS"/>
</dbReference>
<accession>A0A517XWR1</accession>
<name>A0A517XWR1_9BACT</name>
<evidence type="ECO:0000256" key="3">
    <source>
        <dbReference type="ARBA" id="ARBA00022679"/>
    </source>
</evidence>
<dbReference type="Gene3D" id="3.30.200.20">
    <property type="entry name" value="Phosphorylase Kinase, domain 1"/>
    <property type="match status" value="1"/>
</dbReference>
<dbReference type="InterPro" id="IPR008271">
    <property type="entry name" value="Ser/Thr_kinase_AS"/>
</dbReference>
<dbReference type="SMART" id="SM00220">
    <property type="entry name" value="S_TKc"/>
    <property type="match status" value="1"/>
</dbReference>
<evidence type="ECO:0000256" key="1">
    <source>
        <dbReference type="ARBA" id="ARBA00012513"/>
    </source>
</evidence>
<evidence type="ECO:0000256" key="5">
    <source>
        <dbReference type="ARBA" id="ARBA00022777"/>
    </source>
</evidence>
<keyword evidence="12" id="KW-1185">Reference proteome</keyword>
<evidence type="ECO:0000313" key="12">
    <source>
        <dbReference type="Proteomes" id="UP000319576"/>
    </source>
</evidence>
<dbReference type="PROSITE" id="PS00108">
    <property type="entry name" value="PROTEIN_KINASE_ST"/>
    <property type="match status" value="1"/>
</dbReference>
<dbReference type="CDD" id="cd14014">
    <property type="entry name" value="STKc_PknB_like"/>
    <property type="match status" value="1"/>
</dbReference>
<dbReference type="GO" id="GO:0004674">
    <property type="term" value="F:protein serine/threonine kinase activity"/>
    <property type="evidence" value="ECO:0007669"/>
    <property type="project" value="UniProtKB-KW"/>
</dbReference>
<dbReference type="OrthoDB" id="6111975at2"/>
<dbReference type="KEGG" id="uli:ETAA1_39230"/>
<organism evidence="11 12">
    <name type="scientific">Urbifossiella limnaea</name>
    <dbReference type="NCBI Taxonomy" id="2528023"/>
    <lineage>
        <taxon>Bacteria</taxon>
        <taxon>Pseudomonadati</taxon>
        <taxon>Planctomycetota</taxon>
        <taxon>Planctomycetia</taxon>
        <taxon>Gemmatales</taxon>
        <taxon>Gemmataceae</taxon>
        <taxon>Urbifossiella</taxon>
    </lineage>
</organism>
<dbReference type="InterPro" id="IPR016187">
    <property type="entry name" value="CTDL_fold"/>
</dbReference>